<dbReference type="Proteomes" id="UP000217790">
    <property type="component" value="Unassembled WGS sequence"/>
</dbReference>
<keyword evidence="3" id="KW-1185">Reference proteome</keyword>
<dbReference type="InParanoid" id="A0A2H3D176"/>
<dbReference type="OrthoDB" id="10597045at2759"/>
<reference evidence="3" key="1">
    <citation type="journal article" date="2017" name="Nat. Ecol. Evol.">
        <title>Genome expansion and lineage-specific genetic innovations in the forest pathogenic fungi Armillaria.</title>
        <authorList>
            <person name="Sipos G."/>
            <person name="Prasanna A.N."/>
            <person name="Walter M.C."/>
            <person name="O'Connor E."/>
            <person name="Balint B."/>
            <person name="Krizsan K."/>
            <person name="Kiss B."/>
            <person name="Hess J."/>
            <person name="Varga T."/>
            <person name="Slot J."/>
            <person name="Riley R."/>
            <person name="Boka B."/>
            <person name="Rigling D."/>
            <person name="Barry K."/>
            <person name="Lee J."/>
            <person name="Mihaltcheva S."/>
            <person name="LaButti K."/>
            <person name="Lipzen A."/>
            <person name="Waldron R."/>
            <person name="Moloney N.M."/>
            <person name="Sperisen C."/>
            <person name="Kredics L."/>
            <person name="Vagvoelgyi C."/>
            <person name="Patrignani A."/>
            <person name="Fitzpatrick D."/>
            <person name="Nagy I."/>
            <person name="Doyle S."/>
            <person name="Anderson J.B."/>
            <person name="Grigoriev I.V."/>
            <person name="Gueldener U."/>
            <person name="Muensterkoetter M."/>
            <person name="Nagy L.G."/>
        </authorList>
    </citation>
    <scope>NUCLEOTIDE SEQUENCE [LARGE SCALE GENOMIC DNA]</scope>
    <source>
        <strain evidence="3">Ar21-2</strain>
    </source>
</reference>
<keyword evidence="1" id="KW-1133">Transmembrane helix</keyword>
<dbReference type="AlphaFoldDB" id="A0A2H3D176"/>
<accession>A0A2H3D176</accession>
<keyword evidence="1" id="KW-0472">Membrane</keyword>
<feature type="transmembrane region" description="Helical" evidence="1">
    <location>
        <begin position="12"/>
        <end position="30"/>
    </location>
</feature>
<dbReference type="EMBL" id="KZ293670">
    <property type="protein sequence ID" value="PBK89049.1"/>
    <property type="molecule type" value="Genomic_DNA"/>
</dbReference>
<evidence type="ECO:0000256" key="1">
    <source>
        <dbReference type="SAM" id="Phobius"/>
    </source>
</evidence>
<organism evidence="2 3">
    <name type="scientific">Armillaria gallica</name>
    <name type="common">Bulbous honey fungus</name>
    <name type="synonym">Armillaria bulbosa</name>
    <dbReference type="NCBI Taxonomy" id="47427"/>
    <lineage>
        <taxon>Eukaryota</taxon>
        <taxon>Fungi</taxon>
        <taxon>Dikarya</taxon>
        <taxon>Basidiomycota</taxon>
        <taxon>Agaricomycotina</taxon>
        <taxon>Agaricomycetes</taxon>
        <taxon>Agaricomycetidae</taxon>
        <taxon>Agaricales</taxon>
        <taxon>Marasmiineae</taxon>
        <taxon>Physalacriaceae</taxon>
        <taxon>Armillaria</taxon>
    </lineage>
</organism>
<evidence type="ECO:0000313" key="2">
    <source>
        <dbReference type="EMBL" id="PBK89049.1"/>
    </source>
</evidence>
<protein>
    <submittedName>
        <fullName evidence="2">Uncharacterized protein</fullName>
    </submittedName>
</protein>
<proteinExistence type="predicted"/>
<gene>
    <name evidence="2" type="ORF">ARMGADRAFT_350323</name>
</gene>
<name>A0A2H3D176_ARMGA</name>
<evidence type="ECO:0000313" key="3">
    <source>
        <dbReference type="Proteomes" id="UP000217790"/>
    </source>
</evidence>
<keyword evidence="1" id="KW-0812">Transmembrane</keyword>
<sequence length="147" mass="17320">MVSQPLGRRRSRLSFYIILIFVSITTVSWLRTTTTYVSVREYTFVRVISVTSFVPADVYSQHDVQASVFPLRLVYRPTLCYFVVYGINFAWFSQNFAFLQFFPIQGLDTRRVCLHKQCTREALCFSNRRYRFSAPDMVQPPCSLYHL</sequence>